<feature type="transmembrane region" description="Helical" evidence="6">
    <location>
        <begin position="259"/>
        <end position="278"/>
    </location>
</feature>
<keyword evidence="4 6" id="KW-1133">Transmembrane helix</keyword>
<evidence type="ECO:0000256" key="1">
    <source>
        <dbReference type="ARBA" id="ARBA00004651"/>
    </source>
</evidence>
<dbReference type="InterPro" id="IPR000620">
    <property type="entry name" value="EamA_dom"/>
</dbReference>
<keyword evidence="2" id="KW-1003">Cell membrane</keyword>
<evidence type="ECO:0000256" key="2">
    <source>
        <dbReference type="ARBA" id="ARBA00022475"/>
    </source>
</evidence>
<dbReference type="Gene3D" id="1.10.3730.20">
    <property type="match status" value="1"/>
</dbReference>
<comment type="caution">
    <text evidence="8">The sequence shown here is derived from an EMBL/GenBank/DDBJ whole genome shotgun (WGS) entry which is preliminary data.</text>
</comment>
<dbReference type="InterPro" id="IPR050638">
    <property type="entry name" value="AA-Vitamin_Transporters"/>
</dbReference>
<feature type="transmembrane region" description="Helical" evidence="6">
    <location>
        <begin position="12"/>
        <end position="33"/>
    </location>
</feature>
<proteinExistence type="predicted"/>
<dbReference type="InterPro" id="IPR037185">
    <property type="entry name" value="EmrE-like"/>
</dbReference>
<comment type="subcellular location">
    <subcellularLocation>
        <location evidence="1">Cell membrane</location>
        <topology evidence="1">Multi-pass membrane protein</topology>
    </subcellularLocation>
</comment>
<name>A0ABQ4T7E9_METOR</name>
<feature type="transmembrane region" description="Helical" evidence="6">
    <location>
        <begin position="48"/>
        <end position="68"/>
    </location>
</feature>
<feature type="transmembrane region" description="Helical" evidence="6">
    <location>
        <begin position="107"/>
        <end position="129"/>
    </location>
</feature>
<organism evidence="8 9">
    <name type="scientific">Methylobacterium organophilum</name>
    <dbReference type="NCBI Taxonomy" id="410"/>
    <lineage>
        <taxon>Bacteria</taxon>
        <taxon>Pseudomonadati</taxon>
        <taxon>Pseudomonadota</taxon>
        <taxon>Alphaproteobacteria</taxon>
        <taxon>Hyphomicrobiales</taxon>
        <taxon>Methylobacteriaceae</taxon>
        <taxon>Methylobacterium</taxon>
    </lineage>
</organism>
<gene>
    <name evidence="8" type="primary">yijE</name>
    <name evidence="8" type="ORF">LKMONMHP_2460</name>
</gene>
<evidence type="ECO:0000256" key="6">
    <source>
        <dbReference type="SAM" id="Phobius"/>
    </source>
</evidence>
<feature type="transmembrane region" description="Helical" evidence="6">
    <location>
        <begin position="284"/>
        <end position="301"/>
    </location>
</feature>
<feature type="transmembrane region" description="Helical" evidence="6">
    <location>
        <begin position="197"/>
        <end position="216"/>
    </location>
</feature>
<evidence type="ECO:0000256" key="4">
    <source>
        <dbReference type="ARBA" id="ARBA00022989"/>
    </source>
</evidence>
<dbReference type="RefSeq" id="WP_238311398.1">
    <property type="nucleotide sequence ID" value="NZ_BPQV01000006.1"/>
</dbReference>
<dbReference type="EMBL" id="BPQV01000006">
    <property type="protein sequence ID" value="GJE27600.1"/>
    <property type="molecule type" value="Genomic_DNA"/>
</dbReference>
<dbReference type="PANTHER" id="PTHR32322:SF18">
    <property type="entry name" value="S-ADENOSYLMETHIONINE_S-ADENOSYLHOMOCYSTEINE TRANSPORTER"/>
    <property type="match status" value="1"/>
</dbReference>
<feature type="transmembrane region" description="Helical" evidence="6">
    <location>
        <begin position="80"/>
        <end position="101"/>
    </location>
</feature>
<keyword evidence="9" id="KW-1185">Reference proteome</keyword>
<accession>A0ABQ4T7E9</accession>
<evidence type="ECO:0000313" key="8">
    <source>
        <dbReference type="EMBL" id="GJE27600.1"/>
    </source>
</evidence>
<evidence type="ECO:0000313" key="9">
    <source>
        <dbReference type="Proteomes" id="UP001055156"/>
    </source>
</evidence>
<feature type="transmembrane region" description="Helical" evidence="6">
    <location>
        <begin position="228"/>
        <end position="247"/>
    </location>
</feature>
<dbReference type="PANTHER" id="PTHR32322">
    <property type="entry name" value="INNER MEMBRANE TRANSPORTER"/>
    <property type="match status" value="1"/>
</dbReference>
<dbReference type="SUPFAM" id="SSF103481">
    <property type="entry name" value="Multidrug resistance efflux transporter EmrE"/>
    <property type="match status" value="2"/>
</dbReference>
<keyword evidence="3 6" id="KW-0812">Transmembrane</keyword>
<evidence type="ECO:0000259" key="7">
    <source>
        <dbReference type="Pfam" id="PF00892"/>
    </source>
</evidence>
<dbReference type="Proteomes" id="UP001055156">
    <property type="component" value="Unassembled WGS sequence"/>
</dbReference>
<reference evidence="8" key="1">
    <citation type="journal article" date="2021" name="Front. Microbiol.">
        <title>Comprehensive Comparative Genomics and Phenotyping of Methylobacterium Species.</title>
        <authorList>
            <person name="Alessa O."/>
            <person name="Ogura Y."/>
            <person name="Fujitani Y."/>
            <person name="Takami H."/>
            <person name="Hayashi T."/>
            <person name="Sahin N."/>
            <person name="Tani A."/>
        </authorList>
    </citation>
    <scope>NUCLEOTIDE SEQUENCE</scope>
    <source>
        <strain evidence="8">NBRC 15689</strain>
    </source>
</reference>
<feature type="transmembrane region" description="Helical" evidence="6">
    <location>
        <begin position="163"/>
        <end position="185"/>
    </location>
</feature>
<feature type="transmembrane region" description="Helical" evidence="6">
    <location>
        <begin position="136"/>
        <end position="157"/>
    </location>
</feature>
<evidence type="ECO:0000256" key="5">
    <source>
        <dbReference type="ARBA" id="ARBA00023136"/>
    </source>
</evidence>
<protein>
    <submittedName>
        <fullName evidence="8">Cystine transporter YijE</fullName>
    </submittedName>
</protein>
<sequence length="307" mass="32431">MADSMSPAVAPIRARVAVPNGVWLGLMVVLWGLSWPAMKLCLGEIKPLWLATLRFSTAGAALFGVLAFNGRLRLPARADWPVLASIGGLQMMAFTALGLVAMRHTDAGRAALLAYTTPVWVMLGAWLFLRERPSQAQTAAIGCGLTGVAVVCSPFGMDWTNPDILLGNALLLVCAACWAVVILHVRHHRWSMHPLDLAPWQMAFAAIPLAAAAYAIEGPLNVVWSPRLVGLLAFIGPVATSFCFVISAEVGRRISSVTLSNVTLAVPAIGILSSALLLGERLDIVLIVGLGCLTAAVITAARDSCHA</sequence>
<keyword evidence="5 6" id="KW-0472">Membrane</keyword>
<feature type="domain" description="EamA" evidence="7">
    <location>
        <begin position="23"/>
        <end position="151"/>
    </location>
</feature>
<evidence type="ECO:0000256" key="3">
    <source>
        <dbReference type="ARBA" id="ARBA00022692"/>
    </source>
</evidence>
<feature type="domain" description="EamA" evidence="7">
    <location>
        <begin position="166"/>
        <end position="298"/>
    </location>
</feature>
<reference evidence="8" key="2">
    <citation type="submission" date="2021-08" db="EMBL/GenBank/DDBJ databases">
        <authorList>
            <person name="Tani A."/>
            <person name="Ola A."/>
            <person name="Ogura Y."/>
            <person name="Katsura K."/>
            <person name="Hayashi T."/>
        </authorList>
    </citation>
    <scope>NUCLEOTIDE SEQUENCE</scope>
    <source>
        <strain evidence="8">NBRC 15689</strain>
    </source>
</reference>
<dbReference type="Pfam" id="PF00892">
    <property type="entry name" value="EamA"/>
    <property type="match status" value="2"/>
</dbReference>